<organism evidence="1 2">
    <name type="scientific">Enterococcus termitis</name>
    <dbReference type="NCBI Taxonomy" id="332950"/>
    <lineage>
        <taxon>Bacteria</taxon>
        <taxon>Bacillati</taxon>
        <taxon>Bacillota</taxon>
        <taxon>Bacilli</taxon>
        <taxon>Lactobacillales</taxon>
        <taxon>Enterococcaceae</taxon>
        <taxon>Enterococcus</taxon>
    </lineage>
</organism>
<evidence type="ECO:0000313" key="1">
    <source>
        <dbReference type="EMBL" id="OEG09848.1"/>
    </source>
</evidence>
<evidence type="ECO:0000313" key="2">
    <source>
        <dbReference type="Proteomes" id="UP000095094"/>
    </source>
</evidence>
<gene>
    <name evidence="1" type="ORF">BCR25_10110</name>
</gene>
<accession>A0A1E5GAX3</accession>
<proteinExistence type="predicted"/>
<protein>
    <submittedName>
        <fullName evidence="1">Uncharacterized protein</fullName>
    </submittedName>
</protein>
<reference evidence="2" key="1">
    <citation type="submission" date="2016-09" db="EMBL/GenBank/DDBJ databases">
        <authorList>
            <person name="Gulvik C.A."/>
        </authorList>
    </citation>
    <scope>NUCLEOTIDE SEQUENCE [LARGE SCALE GENOMIC DNA]</scope>
    <source>
        <strain evidence="2">LMG 8895</strain>
    </source>
</reference>
<comment type="caution">
    <text evidence="1">The sequence shown here is derived from an EMBL/GenBank/DDBJ whole genome shotgun (WGS) entry which is preliminary data.</text>
</comment>
<dbReference type="AlphaFoldDB" id="A0A1E5GAX3"/>
<dbReference type="Proteomes" id="UP000095094">
    <property type="component" value="Unassembled WGS sequence"/>
</dbReference>
<dbReference type="EMBL" id="MIJY01000044">
    <property type="protein sequence ID" value="OEG09848.1"/>
    <property type="molecule type" value="Genomic_DNA"/>
</dbReference>
<name>A0A1E5GAX3_9ENTE</name>
<sequence>MLNSYGVANFQFPCIKKNERSWKFLYIWILHSADIEETDEVVKEKMNKRKGKKVGSVVL</sequence>
<keyword evidence="2" id="KW-1185">Reference proteome</keyword>